<sequence>MSRRQLWRGILPMRKFVDLLRREQGFTLIELIAALSLFSLVSGLIYGVMMFGVQSYQRVTMENTLRDESDLLMSAIITEIYTFAPSTVRSGTNQTIFLQRDNINGGTDEVEIGIAGGQLVINEIPASNPGTPDPADSLATPVPADTYNTRTSTDSKLGPASSITLECSANTIQPCESGLLNINLSLVLQRGDNTRQLNLESKFGF</sequence>
<keyword evidence="3" id="KW-1133">Transmembrane helix</keyword>
<keyword evidence="5" id="KW-1185">Reference proteome</keyword>
<evidence type="ECO:0000256" key="1">
    <source>
        <dbReference type="ARBA" id="ARBA00004241"/>
    </source>
</evidence>
<gene>
    <name evidence="4" type="ORF">GC101_10015</name>
</gene>
<keyword evidence="3" id="KW-0472">Membrane</keyword>
<reference evidence="4 5" key="1">
    <citation type="submission" date="2019-10" db="EMBL/GenBank/DDBJ databases">
        <title>Description of Paenibacillus terricola sp. nov.</title>
        <authorList>
            <person name="Carlier A."/>
            <person name="Qi S."/>
        </authorList>
    </citation>
    <scope>NUCLEOTIDE SEQUENCE [LARGE SCALE GENOMIC DNA]</scope>
    <source>
        <strain evidence="4 5">LMG 31459</strain>
    </source>
</reference>
<feature type="transmembrane region" description="Helical" evidence="3">
    <location>
        <begin position="31"/>
        <end position="53"/>
    </location>
</feature>
<organism evidence="4 5">
    <name type="scientific">Paenibacillus phytohabitans</name>
    <dbReference type="NCBI Taxonomy" id="2654978"/>
    <lineage>
        <taxon>Bacteria</taxon>
        <taxon>Bacillati</taxon>
        <taxon>Bacillota</taxon>
        <taxon>Bacilli</taxon>
        <taxon>Bacillales</taxon>
        <taxon>Paenibacillaceae</taxon>
        <taxon>Paenibacillus</taxon>
    </lineage>
</organism>
<proteinExistence type="predicted"/>
<dbReference type="Proteomes" id="UP000596857">
    <property type="component" value="Unassembled WGS sequence"/>
</dbReference>
<comment type="caution">
    <text evidence="4">The sequence shown here is derived from an EMBL/GenBank/DDBJ whole genome shotgun (WGS) entry which is preliminary data.</text>
</comment>
<dbReference type="InterPro" id="IPR012902">
    <property type="entry name" value="N_methyl_site"/>
</dbReference>
<evidence type="ECO:0000256" key="2">
    <source>
        <dbReference type="ARBA" id="ARBA00023287"/>
    </source>
</evidence>
<keyword evidence="2" id="KW-0178">Competence</keyword>
<evidence type="ECO:0000256" key="3">
    <source>
        <dbReference type="SAM" id="Phobius"/>
    </source>
</evidence>
<evidence type="ECO:0000313" key="4">
    <source>
        <dbReference type="EMBL" id="NOU79214.1"/>
    </source>
</evidence>
<dbReference type="EMBL" id="WHOB01000023">
    <property type="protein sequence ID" value="NOU79214.1"/>
    <property type="molecule type" value="Genomic_DNA"/>
</dbReference>
<protein>
    <submittedName>
        <fullName evidence="4">Prepilin-type N-terminal cleavage/methylation domain-containing protein</fullName>
    </submittedName>
</protein>
<name>A0ABX1YFF7_9BACL</name>
<dbReference type="PROSITE" id="PS00409">
    <property type="entry name" value="PROKAR_NTER_METHYL"/>
    <property type="match status" value="1"/>
</dbReference>
<evidence type="ECO:0000313" key="5">
    <source>
        <dbReference type="Proteomes" id="UP000596857"/>
    </source>
</evidence>
<dbReference type="NCBIfam" id="TIGR02532">
    <property type="entry name" value="IV_pilin_GFxxxE"/>
    <property type="match status" value="1"/>
</dbReference>
<keyword evidence="3" id="KW-0812">Transmembrane</keyword>
<accession>A0ABX1YFF7</accession>
<dbReference type="Pfam" id="PF07963">
    <property type="entry name" value="N_methyl"/>
    <property type="match status" value="1"/>
</dbReference>
<comment type="subcellular location">
    <subcellularLocation>
        <location evidence="1">Cell surface</location>
    </subcellularLocation>
</comment>